<dbReference type="InterPro" id="IPR029062">
    <property type="entry name" value="Class_I_gatase-like"/>
</dbReference>
<dbReference type="Pfam" id="PF01965">
    <property type="entry name" value="DJ-1_PfpI"/>
    <property type="match status" value="1"/>
</dbReference>
<sequence>MKSIFKSIMVVQLFLALGLSYAGNAKVLIVLTSHSDLGNTGKKTGVWLPELTHPYYILKESGYTVDIASIKGGMAPIDIKSFDEVDREQKRFLKDAVLMAKVIRTIPLEKVDPKDYKVVLFSGGSGPMWDFPNNKDVKRVSSAIYEQGGVVSALCHGNAALVNIKLSNNKYLVAGKRVAAFTNKEENMLGTSKVVPFLLEDKLIERGALHIAGKAWQENVIVDGRLITGQNPASAKRVGKYIIEYLKGENRKKMIATE</sequence>
<dbReference type="PANTHER" id="PTHR48094">
    <property type="entry name" value="PROTEIN/NUCLEIC ACID DEGLYCASE DJ-1-RELATED"/>
    <property type="match status" value="1"/>
</dbReference>
<dbReference type="InterPro" id="IPR050325">
    <property type="entry name" value="Prot/Nucl_acid_deglycase"/>
</dbReference>
<accession>A0ABY7VVX8</accession>
<dbReference type="InterPro" id="IPR002818">
    <property type="entry name" value="DJ-1/PfpI"/>
</dbReference>
<reference evidence="5 6" key="1">
    <citation type="submission" date="2023-02" db="EMBL/GenBank/DDBJ databases">
        <title>Genome sequence of Lentisphaera profundi SAORIC-696.</title>
        <authorList>
            <person name="Kim e."/>
            <person name="Cho J.-C."/>
            <person name="Choi A."/>
            <person name="Kang I."/>
        </authorList>
    </citation>
    <scope>NUCLEOTIDE SEQUENCE [LARGE SCALE GENOMIC DNA]</scope>
    <source>
        <strain evidence="5 6">SAORIC-696</strain>
    </source>
</reference>
<dbReference type="CDD" id="cd03141">
    <property type="entry name" value="GATase1_Hsp31_like"/>
    <property type="match status" value="1"/>
</dbReference>
<evidence type="ECO:0000256" key="2">
    <source>
        <dbReference type="ARBA" id="ARBA00023239"/>
    </source>
</evidence>
<keyword evidence="1" id="KW-0346">Stress response</keyword>
<name>A0ABY7VVX8_9BACT</name>
<dbReference type="PANTHER" id="PTHR48094:SF11">
    <property type="entry name" value="GLUTATHIONE-INDEPENDENT GLYOXALASE HSP31-RELATED"/>
    <property type="match status" value="1"/>
</dbReference>
<evidence type="ECO:0000256" key="3">
    <source>
        <dbReference type="ARBA" id="ARBA00038493"/>
    </source>
</evidence>
<evidence type="ECO:0000313" key="6">
    <source>
        <dbReference type="Proteomes" id="UP001214250"/>
    </source>
</evidence>
<dbReference type="RefSeq" id="WP_274151193.1">
    <property type="nucleotide sequence ID" value="NZ_CP117811.1"/>
</dbReference>
<proteinExistence type="inferred from homology"/>
<dbReference type="Gene3D" id="3.40.50.880">
    <property type="match status" value="1"/>
</dbReference>
<protein>
    <submittedName>
        <fullName evidence="5">Type 1 glutamine amidotransferase domain-containing protein</fullName>
    </submittedName>
</protein>
<comment type="similarity">
    <text evidence="3">Belongs to the peptidase C56 family. HSP31-like subfamily.</text>
</comment>
<keyword evidence="2" id="KW-0456">Lyase</keyword>
<evidence type="ECO:0000259" key="4">
    <source>
        <dbReference type="Pfam" id="PF01965"/>
    </source>
</evidence>
<keyword evidence="5" id="KW-0315">Glutamine amidotransferase</keyword>
<evidence type="ECO:0000256" key="1">
    <source>
        <dbReference type="ARBA" id="ARBA00023016"/>
    </source>
</evidence>
<organism evidence="5 6">
    <name type="scientific">Lentisphaera profundi</name>
    <dbReference type="NCBI Taxonomy" id="1658616"/>
    <lineage>
        <taxon>Bacteria</taxon>
        <taxon>Pseudomonadati</taxon>
        <taxon>Lentisphaerota</taxon>
        <taxon>Lentisphaeria</taxon>
        <taxon>Lentisphaerales</taxon>
        <taxon>Lentisphaeraceae</taxon>
        <taxon>Lentisphaera</taxon>
    </lineage>
</organism>
<gene>
    <name evidence="5" type="ORF">PQO03_03630</name>
</gene>
<feature type="domain" description="DJ-1/PfpI" evidence="4">
    <location>
        <begin position="50"/>
        <end position="244"/>
    </location>
</feature>
<dbReference type="EMBL" id="CP117811">
    <property type="protein sequence ID" value="WDE97047.1"/>
    <property type="molecule type" value="Genomic_DNA"/>
</dbReference>
<dbReference type="Proteomes" id="UP001214250">
    <property type="component" value="Chromosome 1"/>
</dbReference>
<evidence type="ECO:0000313" key="5">
    <source>
        <dbReference type="EMBL" id="WDE97047.1"/>
    </source>
</evidence>
<keyword evidence="6" id="KW-1185">Reference proteome</keyword>
<dbReference type="SUPFAM" id="SSF52317">
    <property type="entry name" value="Class I glutamine amidotransferase-like"/>
    <property type="match status" value="1"/>
</dbReference>